<evidence type="ECO:0000256" key="1">
    <source>
        <dbReference type="SAM" id="MobiDB-lite"/>
    </source>
</evidence>
<feature type="transmembrane region" description="Helical" evidence="2">
    <location>
        <begin position="215"/>
        <end position="232"/>
    </location>
</feature>
<sequence length="235" mass="26620">MVMAQQTTHLYTPDTSTLRQRGKTTLTDHDDDFEEAPFESTADISKLVPTSLRSRSDSMGSSDSSDFLHVDIHPDDPLRQAIETLRTEELPRYESGEINKDRFIDLAQAALEEATVEEDKKGVIQEVVETLLAQTGAPLVAEAISEQLRSQEVIEQLAESHEEERQRQNSSPVHAPEILKEPETDELSSKKMNDEARKTVVAAPERMVSEYLWRLFRVLLLASIVGLVYHFMRDL</sequence>
<evidence type="ECO:0000313" key="4">
    <source>
        <dbReference type="Proteomes" id="UP000077315"/>
    </source>
</evidence>
<dbReference type="GeneID" id="28994773"/>
<feature type="region of interest" description="Disordered" evidence="1">
    <location>
        <begin position="158"/>
        <end position="194"/>
    </location>
</feature>
<evidence type="ECO:0000256" key="2">
    <source>
        <dbReference type="SAM" id="Phobius"/>
    </source>
</evidence>
<keyword evidence="2" id="KW-0812">Transmembrane</keyword>
<proteinExistence type="predicted"/>
<keyword evidence="4" id="KW-1185">Reference proteome</keyword>
<organism evidence="3 4">
    <name type="scientific">Phycomyces blakesleeanus (strain ATCC 8743b / DSM 1359 / FGSC 10004 / NBRC 33097 / NRRL 1555)</name>
    <dbReference type="NCBI Taxonomy" id="763407"/>
    <lineage>
        <taxon>Eukaryota</taxon>
        <taxon>Fungi</taxon>
        <taxon>Fungi incertae sedis</taxon>
        <taxon>Mucoromycota</taxon>
        <taxon>Mucoromycotina</taxon>
        <taxon>Mucoromycetes</taxon>
        <taxon>Mucorales</taxon>
        <taxon>Phycomycetaceae</taxon>
        <taxon>Phycomyces</taxon>
    </lineage>
</organism>
<gene>
    <name evidence="3" type="ORF">PHYBLDRAFT_158854</name>
</gene>
<dbReference type="RefSeq" id="XP_018292049.1">
    <property type="nucleotide sequence ID" value="XM_018433867.1"/>
</dbReference>
<dbReference type="AlphaFoldDB" id="A0A167MUC6"/>
<name>A0A167MUC6_PHYB8</name>
<reference evidence="4" key="1">
    <citation type="submission" date="2015-06" db="EMBL/GenBank/DDBJ databases">
        <title>Expansion of signal transduction pathways in fungi by whole-genome duplication.</title>
        <authorList>
            <consortium name="DOE Joint Genome Institute"/>
            <person name="Corrochano L.M."/>
            <person name="Kuo A."/>
            <person name="Marcet-Houben M."/>
            <person name="Polaino S."/>
            <person name="Salamov A."/>
            <person name="Villalobos J.M."/>
            <person name="Alvarez M.I."/>
            <person name="Avalos J."/>
            <person name="Benito E.P."/>
            <person name="Benoit I."/>
            <person name="Burger G."/>
            <person name="Camino L.P."/>
            <person name="Canovas D."/>
            <person name="Cerda-Olmedo E."/>
            <person name="Cheng J.-F."/>
            <person name="Dominguez A."/>
            <person name="Elias M."/>
            <person name="Eslava A.P."/>
            <person name="Glaser F."/>
            <person name="Grimwood J."/>
            <person name="Gutierrez G."/>
            <person name="Heitman J."/>
            <person name="Henrissat B."/>
            <person name="Iturriaga E.A."/>
            <person name="Lang B.F."/>
            <person name="Lavin J.L."/>
            <person name="Lee S."/>
            <person name="Li W."/>
            <person name="Lindquist E."/>
            <person name="Lopez-Garcia S."/>
            <person name="Luque E.M."/>
            <person name="Marcos A.T."/>
            <person name="Martin J."/>
            <person name="McCluskey K."/>
            <person name="Medina H.R."/>
            <person name="Miralles-Duran A."/>
            <person name="Miyazaki A."/>
            <person name="Munoz-Torres E."/>
            <person name="Oguiza J.A."/>
            <person name="Ohm R."/>
            <person name="Olmedo M."/>
            <person name="Orejas M."/>
            <person name="Ortiz-Castellanos L."/>
            <person name="Pisabarro A.G."/>
            <person name="Rodriguez-Romero J."/>
            <person name="Ruiz-Herrera J."/>
            <person name="Ruiz-Vazquez R."/>
            <person name="Sanz C."/>
            <person name="Schackwitz W."/>
            <person name="Schmutz J."/>
            <person name="Shahriari M."/>
            <person name="Shelest E."/>
            <person name="Silva-Franco F."/>
            <person name="Soanes D."/>
            <person name="Syed K."/>
            <person name="Tagua V.G."/>
            <person name="Talbot N.J."/>
            <person name="Thon M."/>
            <person name="De vries R.P."/>
            <person name="Wiebenga A."/>
            <person name="Yadav J.S."/>
            <person name="Braun E.L."/>
            <person name="Baker S."/>
            <person name="Garre V."/>
            <person name="Horwitz B."/>
            <person name="Torres-Martinez S."/>
            <person name="Idnurm A."/>
            <person name="Herrera-Estrella A."/>
            <person name="Gabaldon T."/>
            <person name="Grigoriev I.V."/>
        </authorList>
    </citation>
    <scope>NUCLEOTIDE SEQUENCE [LARGE SCALE GENOMIC DNA]</scope>
    <source>
        <strain evidence="4">NRRL 1555(-)</strain>
    </source>
</reference>
<feature type="compositionally biased region" description="Basic and acidic residues" evidence="1">
    <location>
        <begin position="177"/>
        <end position="194"/>
    </location>
</feature>
<accession>A0A167MUC6</accession>
<dbReference type="VEuPathDB" id="FungiDB:PHYBLDRAFT_158854"/>
<feature type="compositionally biased region" description="Basic and acidic residues" evidence="1">
    <location>
        <begin position="158"/>
        <end position="167"/>
    </location>
</feature>
<dbReference type="Proteomes" id="UP000077315">
    <property type="component" value="Unassembled WGS sequence"/>
</dbReference>
<protein>
    <submittedName>
        <fullName evidence="3">Uncharacterized protein</fullName>
    </submittedName>
</protein>
<dbReference type="OrthoDB" id="2283974at2759"/>
<keyword evidence="2" id="KW-0472">Membrane</keyword>
<feature type="region of interest" description="Disordered" evidence="1">
    <location>
        <begin position="1"/>
        <end position="22"/>
    </location>
</feature>
<feature type="region of interest" description="Disordered" evidence="1">
    <location>
        <begin position="52"/>
        <end position="72"/>
    </location>
</feature>
<keyword evidence="2" id="KW-1133">Transmembrane helix</keyword>
<feature type="compositionally biased region" description="Low complexity" evidence="1">
    <location>
        <begin position="52"/>
        <end position="65"/>
    </location>
</feature>
<dbReference type="InParanoid" id="A0A167MUC6"/>
<evidence type="ECO:0000313" key="3">
    <source>
        <dbReference type="EMBL" id="OAD74009.1"/>
    </source>
</evidence>
<dbReference type="EMBL" id="KV440980">
    <property type="protein sequence ID" value="OAD74009.1"/>
    <property type="molecule type" value="Genomic_DNA"/>
</dbReference>